<dbReference type="EMBL" id="CAXHTB010000021">
    <property type="protein sequence ID" value="CAL0328185.1"/>
    <property type="molecule type" value="Genomic_DNA"/>
</dbReference>
<reference evidence="2 3" key="1">
    <citation type="submission" date="2024-03" db="EMBL/GenBank/DDBJ databases">
        <authorList>
            <person name="Martinez-Hernandez J."/>
        </authorList>
    </citation>
    <scope>NUCLEOTIDE SEQUENCE [LARGE SCALE GENOMIC DNA]</scope>
</reference>
<organism evidence="2 3">
    <name type="scientific">Lupinus luteus</name>
    <name type="common">European yellow lupine</name>
    <dbReference type="NCBI Taxonomy" id="3873"/>
    <lineage>
        <taxon>Eukaryota</taxon>
        <taxon>Viridiplantae</taxon>
        <taxon>Streptophyta</taxon>
        <taxon>Embryophyta</taxon>
        <taxon>Tracheophyta</taxon>
        <taxon>Spermatophyta</taxon>
        <taxon>Magnoliopsida</taxon>
        <taxon>eudicotyledons</taxon>
        <taxon>Gunneridae</taxon>
        <taxon>Pentapetalae</taxon>
        <taxon>rosids</taxon>
        <taxon>fabids</taxon>
        <taxon>Fabales</taxon>
        <taxon>Fabaceae</taxon>
        <taxon>Papilionoideae</taxon>
        <taxon>50 kb inversion clade</taxon>
        <taxon>genistoids sensu lato</taxon>
        <taxon>core genistoids</taxon>
        <taxon>Genisteae</taxon>
        <taxon>Lupinus</taxon>
    </lineage>
</organism>
<proteinExistence type="predicted"/>
<feature type="compositionally biased region" description="Polar residues" evidence="1">
    <location>
        <begin position="8"/>
        <end position="25"/>
    </location>
</feature>
<keyword evidence="3" id="KW-1185">Reference proteome</keyword>
<evidence type="ECO:0000256" key="1">
    <source>
        <dbReference type="SAM" id="MobiDB-lite"/>
    </source>
</evidence>
<evidence type="ECO:0000313" key="2">
    <source>
        <dbReference type="EMBL" id="CAL0328185.1"/>
    </source>
</evidence>
<sequence length="74" mass="8471">MAPKHSQNKNLGQKSSRTTKGQSSDVGFDPSRFLVMVNFENYQDEANRNFLDGWRVELEMGDYDPFLLEVLGQS</sequence>
<feature type="region of interest" description="Disordered" evidence="1">
    <location>
        <begin position="1"/>
        <end position="28"/>
    </location>
</feature>
<protein>
    <submittedName>
        <fullName evidence="2">Uncharacterized protein</fullName>
    </submittedName>
</protein>
<evidence type="ECO:0000313" key="3">
    <source>
        <dbReference type="Proteomes" id="UP001497480"/>
    </source>
</evidence>
<dbReference type="Proteomes" id="UP001497480">
    <property type="component" value="Unassembled WGS sequence"/>
</dbReference>
<comment type="caution">
    <text evidence="2">The sequence shown here is derived from an EMBL/GenBank/DDBJ whole genome shotgun (WGS) entry which is preliminary data.</text>
</comment>
<dbReference type="AlphaFoldDB" id="A0AAV1Y306"/>
<gene>
    <name evidence="2" type="ORF">LLUT_LOCUS29245</name>
</gene>
<name>A0AAV1Y306_LUPLU</name>
<accession>A0AAV1Y306</accession>